<keyword evidence="7" id="KW-1185">Reference proteome</keyword>
<keyword evidence="2 4" id="KW-0221">Differentiation</keyword>
<name>A0A0E0D3G3_9ORYZ</name>
<keyword evidence="3 4" id="KW-0287">Flowering</keyword>
<dbReference type="EnsemblPlants" id="OMERI03G22810.1">
    <property type="protein sequence ID" value="OMERI03G22810.1"/>
    <property type="gene ID" value="OMERI03G22810"/>
</dbReference>
<dbReference type="PANTHER" id="PTHR31791:SF9">
    <property type="entry name" value="FRIGIDA-LIKE PROTEIN"/>
    <property type="match status" value="1"/>
</dbReference>
<dbReference type="GO" id="GO:0009908">
    <property type="term" value="P:flower development"/>
    <property type="evidence" value="ECO:0007669"/>
    <property type="project" value="UniProtKB-KW"/>
</dbReference>
<reference evidence="6" key="2">
    <citation type="submission" date="2018-05" db="EMBL/GenBank/DDBJ databases">
        <title>OmerRS3 (Oryza meridionalis Reference Sequence Version 3).</title>
        <authorList>
            <person name="Zhang J."/>
            <person name="Kudrna D."/>
            <person name="Lee S."/>
            <person name="Talag J."/>
            <person name="Welchert J."/>
            <person name="Wing R.A."/>
        </authorList>
    </citation>
    <scope>NUCLEOTIDE SEQUENCE [LARGE SCALE GENOMIC DNA]</scope>
    <source>
        <strain evidence="6">cv. OR44</strain>
    </source>
</reference>
<dbReference type="STRING" id="40149.A0A0E0D3G3"/>
<dbReference type="PANTHER" id="PTHR31791">
    <property type="entry name" value="FRIGIDA-LIKE PROTEIN 3-RELATED"/>
    <property type="match status" value="1"/>
</dbReference>
<dbReference type="Proteomes" id="UP000008021">
    <property type="component" value="Chromosome 3"/>
</dbReference>
<evidence type="ECO:0000256" key="4">
    <source>
        <dbReference type="RuleBase" id="RU364012"/>
    </source>
</evidence>
<organism evidence="6">
    <name type="scientific">Oryza meridionalis</name>
    <dbReference type="NCBI Taxonomy" id="40149"/>
    <lineage>
        <taxon>Eukaryota</taxon>
        <taxon>Viridiplantae</taxon>
        <taxon>Streptophyta</taxon>
        <taxon>Embryophyta</taxon>
        <taxon>Tracheophyta</taxon>
        <taxon>Spermatophyta</taxon>
        <taxon>Magnoliopsida</taxon>
        <taxon>Liliopsida</taxon>
        <taxon>Poales</taxon>
        <taxon>Poaceae</taxon>
        <taxon>BOP clade</taxon>
        <taxon>Oryzoideae</taxon>
        <taxon>Oryzeae</taxon>
        <taxon>Oryzinae</taxon>
        <taxon>Oryza</taxon>
    </lineage>
</organism>
<accession>A0A0E0D3G3</accession>
<proteinExistence type="inferred from homology"/>
<evidence type="ECO:0000313" key="7">
    <source>
        <dbReference type="Proteomes" id="UP000008021"/>
    </source>
</evidence>
<evidence type="ECO:0000256" key="2">
    <source>
        <dbReference type="ARBA" id="ARBA00022782"/>
    </source>
</evidence>
<reference evidence="6" key="1">
    <citation type="submission" date="2015-04" db="UniProtKB">
        <authorList>
            <consortium name="EnsemblPlants"/>
        </authorList>
    </citation>
    <scope>IDENTIFICATION</scope>
</reference>
<evidence type="ECO:0000313" key="6">
    <source>
        <dbReference type="EnsemblPlants" id="OMERI03G22810.1"/>
    </source>
</evidence>
<dbReference type="Gramene" id="OMERI03G22810.1">
    <property type="protein sequence ID" value="OMERI03G22810.1"/>
    <property type="gene ID" value="OMERI03G22810"/>
</dbReference>
<sequence>MAATTREHRGNEAGEHCAGNCRNSAAGQNCGRKDVQGAVGHEPNVCVTAIKTEILRYYRLVATSHYPPRRRHRIPSASLRCHKLINRLMKRREHIDAVKVARAFNLIDKIPPVSVIKAYVEKVKEAAQDMDRAMQEDVAALRSAKEAIEAHDSGSDYRYTIMQEVHKLMRSYEKKKRCLSFGSTSSSHEHKNKRHRSNQAMPRWENQTIPGPPVYFPVPPPYFGHYNPYHPFGPQPRRN</sequence>
<evidence type="ECO:0000256" key="3">
    <source>
        <dbReference type="ARBA" id="ARBA00023089"/>
    </source>
</evidence>
<dbReference type="Pfam" id="PF07899">
    <property type="entry name" value="Frigida"/>
    <property type="match status" value="1"/>
</dbReference>
<dbReference type="InterPro" id="IPR012474">
    <property type="entry name" value="Frigida"/>
</dbReference>
<dbReference type="HOGENOM" id="CLU_1162702_0_0_1"/>
<comment type="similarity">
    <text evidence="1 4">Belongs to the Frigida family.</text>
</comment>
<dbReference type="GO" id="GO:0030154">
    <property type="term" value="P:cell differentiation"/>
    <property type="evidence" value="ECO:0007669"/>
    <property type="project" value="UniProtKB-KW"/>
</dbReference>
<evidence type="ECO:0000256" key="5">
    <source>
        <dbReference type="SAM" id="MobiDB-lite"/>
    </source>
</evidence>
<evidence type="ECO:0000256" key="1">
    <source>
        <dbReference type="ARBA" id="ARBA00008956"/>
    </source>
</evidence>
<keyword evidence="4" id="KW-0217">Developmental protein</keyword>
<protein>
    <recommendedName>
        <fullName evidence="4">FRIGIDA-like protein</fullName>
    </recommendedName>
</protein>
<feature type="region of interest" description="Disordered" evidence="5">
    <location>
        <begin position="180"/>
        <end position="205"/>
    </location>
</feature>
<dbReference type="AlphaFoldDB" id="A0A0E0D3G3"/>